<feature type="compositionally biased region" description="Polar residues" evidence="1">
    <location>
        <begin position="535"/>
        <end position="553"/>
    </location>
</feature>
<keyword evidence="2" id="KW-1133">Transmembrane helix</keyword>
<evidence type="ECO:0000256" key="2">
    <source>
        <dbReference type="SAM" id="Phobius"/>
    </source>
</evidence>
<proteinExistence type="predicted"/>
<name>A0A5N6NRV3_9ASTR</name>
<feature type="region of interest" description="Disordered" evidence="1">
    <location>
        <begin position="601"/>
        <end position="645"/>
    </location>
</feature>
<reference evidence="3 4" key="1">
    <citation type="submission" date="2019-05" db="EMBL/GenBank/DDBJ databases">
        <title>Mikania micrantha, genome provides insights into the molecular mechanism of rapid growth.</title>
        <authorList>
            <person name="Liu B."/>
        </authorList>
    </citation>
    <scope>NUCLEOTIDE SEQUENCE [LARGE SCALE GENOMIC DNA]</scope>
    <source>
        <strain evidence="3">NLD-2019</strain>
        <tissue evidence="3">Leaf</tissue>
    </source>
</reference>
<keyword evidence="4" id="KW-1185">Reference proteome</keyword>
<keyword evidence="2" id="KW-0812">Transmembrane</keyword>
<feature type="compositionally biased region" description="Low complexity" evidence="1">
    <location>
        <begin position="320"/>
        <end position="332"/>
    </location>
</feature>
<feature type="compositionally biased region" description="Basic and acidic residues" evidence="1">
    <location>
        <begin position="303"/>
        <end position="316"/>
    </location>
</feature>
<accession>A0A5N6NRV3</accession>
<keyword evidence="2" id="KW-0472">Membrane</keyword>
<protein>
    <submittedName>
        <fullName evidence="3">Uncharacterized protein</fullName>
    </submittedName>
</protein>
<feature type="transmembrane region" description="Helical" evidence="2">
    <location>
        <begin position="72"/>
        <end position="97"/>
    </location>
</feature>
<evidence type="ECO:0000256" key="1">
    <source>
        <dbReference type="SAM" id="MobiDB-lite"/>
    </source>
</evidence>
<feature type="compositionally biased region" description="Low complexity" evidence="1">
    <location>
        <begin position="702"/>
        <end position="711"/>
    </location>
</feature>
<comment type="caution">
    <text evidence="3">The sequence shown here is derived from an EMBL/GenBank/DDBJ whole genome shotgun (WGS) entry which is preliminary data.</text>
</comment>
<sequence>MFLENKHPQKLFLQEFGPPLMQKSFYKVKMGTELIRKYATSLMIICYRSVVRHPFLVGMIVFLFSMYRLFPLLFSIVVSASPVLVSTAVLLGTLLSYGQPNIPEIEEEPESKRAEIQKLESMVMGRTEIVGRDGSFGSEETNGSRIEVTDNSFVEVSKIGDDNSCVEADRSVNMVDDGLLQFGEAKNEIGEEKVVLGSHYSPLQQSEDDHIVLENDKLWEGSADPLNSNSGLLWKGMEGNGGGGGGGDDDDDDGADDDDDDDDDGSDSGDSGSDLAESSSPDASMADIIPLLDELHPLLSEEQETHQPSHMSHDGTDAVSQHSLESSDTSSESNDDAGIENHENFKTGDYEDKESEHVDKEDDTRSAITWTEDDQKNLMNLGTSEMERNRRLENLIARRRARKTMRLQAEKNLIDLESADLPWNIPPISTSRNNPFDYDSNDNIPGSAPSVLLQRRNPFDLPYDSSEEKPDLVGDTFQQEFADFQPKEPFFRRHESFNVGPSIFAASRSERQETKLKPFFVPERSFSSFQRQFSGLSDSKASSVPDTESVSSDVENKDHIEEDEHALEAEHASEIDEHVSDHVSHGRPYFVPEHVASDETSFSSFQRQLSEVSDSKLSSEPDTESVSSAGDLENKDRIDLSQEPDLISVEDHEHASEIIEHVSEHVSLVSESFEEDENVDPRGLDETEISVESVANQQELNSSVSSLSSSDEASEQIYNEREGDELETGQVSETNFFLDRGSSIERSETDVTSLLVEESRPNEPIYDISPRSIARNLSSSSISIDLHKDESCQHTGDHNQLPAVPDNEEHVLAVDKFSTSATDKPVLVEEDVVLDLGASHEVQQVQVFSVNSQASSHESFHQEHVISQPDKESLLSRSNDKLSAEVIEELQAHDSKHDEVALPSFETQFTEVVHGETHENSKSIHDEDLSQYQKELSLLDTSVSKPSEENPEVLQVQITSNNSDNLQIQEPCVVEITDPETKAQEILAYVSDTQSIEGNIDDVDEIDEDLLVELDAVGDFSVNDFGSTLNEMKEDPHTSEHYLDNTGIADEDSYDNDLESSLSETKQYPHVSKHNLETSHYVDGIPYSKDLGLTSNEMKREYDIGTKCFEDEDSDSKDVGTILDERKHDPYVVDYALKTTVSGDEDSSLDFGTTSNEMKQGASALDHRLETFYSVDENFYSKHVESTFNEMKQDLQTLDPDLETNSSGETKIKMDAEAMKSQNDDDISNTKVENIHTNELVLPQVTNSISSLANSTSATTIGHERENASSTSNCRQLWELKRMIAGASGDYEGAFCWSNYCKAAHVDLEIWVDRGPVIGIIWLRSRIGYMLGMVANGPAGGFLKWVGLSMAIEFRELSGSNLGSPLVELLADRPGAISWAYITGLGPSMCKRECPADPSPGYMLFGRPVRLCGLLYCLDGLQYGLCDIPGDLCGLMYTYRVAYMVCLRLAGGPSGYDLEGTNWGSDPMGGIYWVPIY</sequence>
<feature type="compositionally biased region" description="Acidic residues" evidence="1">
    <location>
        <begin position="247"/>
        <end position="267"/>
    </location>
</feature>
<evidence type="ECO:0000313" key="3">
    <source>
        <dbReference type="EMBL" id="KAD5317441.1"/>
    </source>
</evidence>
<dbReference type="PANTHER" id="PTHR33870">
    <property type="entry name" value="CARDIOMYOPATHY-ASSOCIATED PROTEIN"/>
    <property type="match status" value="1"/>
</dbReference>
<feature type="compositionally biased region" description="Basic and acidic residues" evidence="1">
    <location>
        <begin position="554"/>
        <end position="584"/>
    </location>
</feature>
<feature type="compositionally biased region" description="Basic and acidic residues" evidence="1">
    <location>
        <begin position="1031"/>
        <end position="1043"/>
    </location>
</feature>
<feature type="compositionally biased region" description="Polar residues" evidence="1">
    <location>
        <begin position="601"/>
        <end position="612"/>
    </location>
</feature>
<feature type="region of interest" description="Disordered" evidence="1">
    <location>
        <begin position="229"/>
        <end position="385"/>
    </location>
</feature>
<feature type="compositionally biased region" description="Basic and acidic residues" evidence="1">
    <location>
        <begin position="339"/>
        <end position="365"/>
    </location>
</feature>
<evidence type="ECO:0000313" key="4">
    <source>
        <dbReference type="Proteomes" id="UP000326396"/>
    </source>
</evidence>
<dbReference type="Proteomes" id="UP000326396">
    <property type="component" value="Linkage Group LG17"/>
</dbReference>
<dbReference type="PANTHER" id="PTHR33870:SF4">
    <property type="entry name" value="CARDIOMYOPATHY-ASSOCIATED PROTEIN"/>
    <property type="match status" value="1"/>
</dbReference>
<organism evidence="3 4">
    <name type="scientific">Mikania micrantha</name>
    <name type="common">bitter vine</name>
    <dbReference type="NCBI Taxonomy" id="192012"/>
    <lineage>
        <taxon>Eukaryota</taxon>
        <taxon>Viridiplantae</taxon>
        <taxon>Streptophyta</taxon>
        <taxon>Embryophyta</taxon>
        <taxon>Tracheophyta</taxon>
        <taxon>Spermatophyta</taxon>
        <taxon>Magnoliopsida</taxon>
        <taxon>eudicotyledons</taxon>
        <taxon>Gunneridae</taxon>
        <taxon>Pentapetalae</taxon>
        <taxon>asterids</taxon>
        <taxon>campanulids</taxon>
        <taxon>Asterales</taxon>
        <taxon>Asteraceae</taxon>
        <taxon>Asteroideae</taxon>
        <taxon>Heliantheae alliance</taxon>
        <taxon>Eupatorieae</taxon>
        <taxon>Mikania</taxon>
    </lineage>
</organism>
<feature type="region of interest" description="Disordered" evidence="1">
    <location>
        <begin position="1031"/>
        <end position="1051"/>
    </location>
</feature>
<gene>
    <name evidence="3" type="ORF">E3N88_17387</name>
</gene>
<feature type="region of interest" description="Disordered" evidence="1">
    <location>
        <begin position="695"/>
        <end position="731"/>
    </location>
</feature>
<dbReference type="OrthoDB" id="1908091at2759"/>
<dbReference type="EMBL" id="SZYD01000009">
    <property type="protein sequence ID" value="KAD5317441.1"/>
    <property type="molecule type" value="Genomic_DNA"/>
</dbReference>
<feature type="region of interest" description="Disordered" evidence="1">
    <location>
        <begin position="532"/>
        <end position="585"/>
    </location>
</feature>